<dbReference type="InterPro" id="IPR032474">
    <property type="entry name" value="Argonaute_N"/>
</dbReference>
<dbReference type="Gene3D" id="3.30.420.10">
    <property type="entry name" value="Ribonuclease H-like superfamily/Ribonuclease H"/>
    <property type="match status" value="1"/>
</dbReference>
<name>A0A8K0NV32_9TREE</name>
<dbReference type="Pfam" id="PF16487">
    <property type="entry name" value="ArgoMid"/>
    <property type="match status" value="1"/>
</dbReference>
<comment type="similarity">
    <text evidence="1">Belongs to the argonaute family.</text>
</comment>
<dbReference type="Gene3D" id="2.170.260.10">
    <property type="entry name" value="paz domain"/>
    <property type="match status" value="1"/>
</dbReference>
<evidence type="ECO:0008006" key="7">
    <source>
        <dbReference type="Google" id="ProtNLM"/>
    </source>
</evidence>
<dbReference type="SMART" id="SM01163">
    <property type="entry name" value="DUF1785"/>
    <property type="match status" value="1"/>
</dbReference>
<dbReference type="EMBL" id="JABELV010000016">
    <property type="protein sequence ID" value="KAG7567041.1"/>
    <property type="molecule type" value="Genomic_DNA"/>
</dbReference>
<dbReference type="Pfam" id="PF02171">
    <property type="entry name" value="Piwi"/>
    <property type="match status" value="1"/>
</dbReference>
<dbReference type="InterPro" id="IPR003100">
    <property type="entry name" value="PAZ_dom"/>
</dbReference>
<accession>A0A8K0NV32</accession>
<protein>
    <recommendedName>
        <fullName evidence="7">Argonaute</fullName>
    </recommendedName>
</protein>
<dbReference type="Pfam" id="PF16486">
    <property type="entry name" value="ArgoN"/>
    <property type="match status" value="1"/>
</dbReference>
<gene>
    <name evidence="5" type="ORF">FFLO_01167</name>
</gene>
<dbReference type="InterPro" id="IPR012337">
    <property type="entry name" value="RNaseH-like_sf"/>
</dbReference>
<evidence type="ECO:0000313" key="6">
    <source>
        <dbReference type="Proteomes" id="UP000812966"/>
    </source>
</evidence>
<dbReference type="PROSITE" id="PS50821">
    <property type="entry name" value="PAZ"/>
    <property type="match status" value="1"/>
</dbReference>
<evidence type="ECO:0000259" key="4">
    <source>
        <dbReference type="PROSITE" id="PS50822"/>
    </source>
</evidence>
<dbReference type="Pfam" id="PF02170">
    <property type="entry name" value="PAZ"/>
    <property type="match status" value="1"/>
</dbReference>
<feature type="compositionally biased region" description="Gly residues" evidence="2">
    <location>
        <begin position="277"/>
        <end position="292"/>
    </location>
</feature>
<dbReference type="InterPro" id="IPR036397">
    <property type="entry name" value="RNaseH_sf"/>
</dbReference>
<keyword evidence="6" id="KW-1185">Reference proteome</keyword>
<dbReference type="SMART" id="SM00950">
    <property type="entry name" value="Piwi"/>
    <property type="match status" value="1"/>
</dbReference>
<feature type="domain" description="Piwi" evidence="4">
    <location>
        <begin position="586"/>
        <end position="891"/>
    </location>
</feature>
<dbReference type="SUPFAM" id="SSF101690">
    <property type="entry name" value="PAZ domain"/>
    <property type="match status" value="1"/>
</dbReference>
<proteinExistence type="inferred from homology"/>
<sequence>MAPRIGEAEMANPSNDAERNEAIQRMKSLMLTDYYPRPSFGTTGKPIKVLANQFQARFKGQGKTILHYDVEINPVVKAQNQKKPAGLMRQCWAHLKKELDTPEAKAFYEAGAYDGRKNFFTPNAISKGEKKTHEFTINLPDTDPKPGVPVEEQGRRWKVQIKHVADIDLEAIAQFCAGKKQIINNAEAMLTAFMSVNVLLRSNLHEKYTASGAQERRFFSMDDHVPISNGAVVAKGFAQSFRPAIGIPAVQLDTAYSAFVAPGPLIEVAKGLLGRNNGGFRGGRGGPRGGRGGADRGGRGAGRGGFGGPPAQGDALQSLSQHDIQRLRKVLFGAKFKVTHRTPNKIMSFGGLSLKSAEELTFTKDDGSKQSIAAYFKQQYNINLKFPRLPCVATGKRTYIPMELVIIEPFHSLPPLKLTPDQTAEMIKVSAKPPADRRDAIMAWRKKLSWETRPAVKAWGIEIRDQMTEVPARVLNPPQITYAGGPRGLVRPAGGAWNLRGKKFFKAGKPLAAWSVVSFDRFFDQPKMQAFITFLVGQMKTVGINVANERPPCIGPSNPMAQNGVLAALQQAGKAAFDAGKQAPQLIVVIMPAREVALYEEIKRTAATKLNAPVPTQCLQSKKLQSDRGLDQYCANVSMKINAKLGGINVSIPLPELPGVTNKTMLIGADVGHPPQGNGAIRPSIAATVASTNGDNNNFKPCVRLQEGRKEAITDMGDMATYHIKEFEKNTRALPDTIIMFRDGVSESQYAAIVEFECKAIIEAAAKIKKGYKPKLTFIICAKRHSMRFFAANPADNDRSGNLPAGLVVDQVVTHPYAFDFYLQAHAGLVGTARPTHLVCLRNDSNFKVDEVQRLANALSYNFQRATRSVSIVSLAYYADLICTATRSMVYDNDGTDYEPTDAGTAAGTVRSLPAEQFDPMAIMQKIEKGGLFNQVQW</sequence>
<dbReference type="AlphaFoldDB" id="A0A8K0NV32"/>
<comment type="caution">
    <text evidence="5">The sequence shown here is derived from an EMBL/GenBank/DDBJ whole genome shotgun (WGS) entry which is preliminary data.</text>
</comment>
<dbReference type="PANTHER" id="PTHR22891">
    <property type="entry name" value="EUKARYOTIC TRANSLATION INITIATION FACTOR 2C"/>
    <property type="match status" value="1"/>
</dbReference>
<dbReference type="SUPFAM" id="SSF53098">
    <property type="entry name" value="Ribonuclease H-like"/>
    <property type="match status" value="1"/>
</dbReference>
<dbReference type="Proteomes" id="UP000812966">
    <property type="component" value="Unassembled WGS sequence"/>
</dbReference>
<dbReference type="InterPro" id="IPR032472">
    <property type="entry name" value="ArgoL2"/>
</dbReference>
<evidence type="ECO:0000313" key="5">
    <source>
        <dbReference type="EMBL" id="KAG7567041.1"/>
    </source>
</evidence>
<dbReference type="Pfam" id="PF08699">
    <property type="entry name" value="ArgoL1"/>
    <property type="match status" value="1"/>
</dbReference>
<dbReference type="InterPro" id="IPR036085">
    <property type="entry name" value="PAZ_dom_sf"/>
</dbReference>
<feature type="domain" description="PAZ" evidence="3">
    <location>
        <begin position="310"/>
        <end position="409"/>
    </location>
</feature>
<dbReference type="PROSITE" id="PS50822">
    <property type="entry name" value="PIWI"/>
    <property type="match status" value="1"/>
</dbReference>
<organism evidence="5 6">
    <name type="scientific">Filobasidium floriforme</name>
    <dbReference type="NCBI Taxonomy" id="5210"/>
    <lineage>
        <taxon>Eukaryota</taxon>
        <taxon>Fungi</taxon>
        <taxon>Dikarya</taxon>
        <taxon>Basidiomycota</taxon>
        <taxon>Agaricomycotina</taxon>
        <taxon>Tremellomycetes</taxon>
        <taxon>Filobasidiales</taxon>
        <taxon>Filobasidiaceae</taxon>
        <taxon>Filobasidium</taxon>
    </lineage>
</organism>
<feature type="region of interest" description="Disordered" evidence="2">
    <location>
        <begin position="277"/>
        <end position="315"/>
    </location>
</feature>
<dbReference type="Pfam" id="PF16488">
    <property type="entry name" value="ArgoL2"/>
    <property type="match status" value="1"/>
</dbReference>
<dbReference type="InterPro" id="IPR045246">
    <property type="entry name" value="Piwi_ago-like"/>
</dbReference>
<dbReference type="InterPro" id="IPR014811">
    <property type="entry name" value="ArgoL1"/>
</dbReference>
<dbReference type="SMART" id="SM00949">
    <property type="entry name" value="PAZ"/>
    <property type="match status" value="1"/>
</dbReference>
<evidence type="ECO:0000256" key="1">
    <source>
        <dbReference type="RuleBase" id="RU361178"/>
    </source>
</evidence>
<feature type="compositionally biased region" description="Gly residues" evidence="2">
    <location>
        <begin position="299"/>
        <end position="310"/>
    </location>
</feature>
<reference evidence="5" key="1">
    <citation type="submission" date="2020-04" db="EMBL/GenBank/DDBJ databases">
        <title>Analysis of mating type loci in Filobasidium floriforme.</title>
        <authorList>
            <person name="Nowrousian M."/>
        </authorList>
    </citation>
    <scope>NUCLEOTIDE SEQUENCE</scope>
    <source>
        <strain evidence="5">CBS 6242</strain>
    </source>
</reference>
<dbReference type="Gene3D" id="3.40.50.2300">
    <property type="match status" value="1"/>
</dbReference>
<dbReference type="InterPro" id="IPR003165">
    <property type="entry name" value="Piwi"/>
</dbReference>
<dbReference type="CDD" id="cd04657">
    <property type="entry name" value="Piwi_ago-like"/>
    <property type="match status" value="1"/>
</dbReference>
<dbReference type="CDD" id="cd02846">
    <property type="entry name" value="PAZ_argonaute_like"/>
    <property type="match status" value="1"/>
</dbReference>
<evidence type="ECO:0000259" key="3">
    <source>
        <dbReference type="PROSITE" id="PS50821"/>
    </source>
</evidence>
<evidence type="ECO:0000256" key="2">
    <source>
        <dbReference type="SAM" id="MobiDB-lite"/>
    </source>
</evidence>
<dbReference type="InterPro" id="IPR032473">
    <property type="entry name" value="Argonaute_Mid_dom"/>
</dbReference>
<dbReference type="GO" id="GO:0003723">
    <property type="term" value="F:RNA binding"/>
    <property type="evidence" value="ECO:0007669"/>
    <property type="project" value="InterPro"/>
</dbReference>